<feature type="transmembrane region" description="Helical" evidence="12">
    <location>
        <begin position="75"/>
        <end position="96"/>
    </location>
</feature>
<dbReference type="InterPro" id="IPR045083">
    <property type="entry name" value="ATP_synth_F0_asu_bact/mt"/>
</dbReference>
<feature type="transmembrane region" description="Helical" evidence="12">
    <location>
        <begin position="20"/>
        <end position="41"/>
    </location>
</feature>
<evidence type="ECO:0000256" key="10">
    <source>
        <dbReference type="ARBA" id="ARBA00023310"/>
    </source>
</evidence>
<accession>A0A6B7FLW4</accession>
<comment type="similarity">
    <text evidence="2">Belongs to the ATPase A chain family.</text>
</comment>
<dbReference type="SUPFAM" id="SSF81336">
    <property type="entry name" value="F1F0 ATP synthase subunit A"/>
    <property type="match status" value="1"/>
</dbReference>
<organism evidence="13">
    <name type="scientific">Cocculina subcompressa</name>
    <dbReference type="NCBI Taxonomy" id="216108"/>
    <lineage>
        <taxon>Eukaryota</taxon>
        <taxon>Metazoa</taxon>
        <taxon>Spiralia</taxon>
        <taxon>Lophotrochozoa</taxon>
        <taxon>Mollusca</taxon>
        <taxon>Gastropoda</taxon>
        <taxon>Cocculiniformia</taxon>
        <taxon>Cocculinoidea</taxon>
        <taxon>Cocculinidae</taxon>
        <taxon>Cocculina</taxon>
    </lineage>
</organism>
<dbReference type="GO" id="GO:0046933">
    <property type="term" value="F:proton-transporting ATP synthase activity, rotational mechanism"/>
    <property type="evidence" value="ECO:0007669"/>
    <property type="project" value="TreeGrafter"/>
</dbReference>
<dbReference type="Pfam" id="PF00119">
    <property type="entry name" value="ATP-synt_A"/>
    <property type="match status" value="1"/>
</dbReference>
<evidence type="ECO:0000256" key="4">
    <source>
        <dbReference type="ARBA" id="ARBA00022547"/>
    </source>
</evidence>
<reference evidence="13" key="1">
    <citation type="journal article" date="2019" name="Mol. Phylogenet. Evol.">
        <title>Incorporation of deep-sea and small-sized species provides new insights into gastropods phylogeny.</title>
        <authorList>
            <person name="Lee H."/>
            <person name="Chen W.J."/>
            <person name="Puillandre N."/>
            <person name="Aznar-Cormano L."/>
            <person name="Tsai M.H."/>
            <person name="Samadi S."/>
        </authorList>
    </citation>
    <scope>NUCLEOTIDE SEQUENCE</scope>
</reference>
<evidence type="ECO:0000256" key="2">
    <source>
        <dbReference type="ARBA" id="ARBA00006810"/>
    </source>
</evidence>
<geneLocation type="mitochondrion" evidence="13"/>
<evidence type="ECO:0000256" key="5">
    <source>
        <dbReference type="ARBA" id="ARBA00022692"/>
    </source>
</evidence>
<dbReference type="GO" id="GO:0045259">
    <property type="term" value="C:proton-transporting ATP synthase complex"/>
    <property type="evidence" value="ECO:0007669"/>
    <property type="project" value="UniProtKB-KW"/>
</dbReference>
<dbReference type="NCBIfam" id="TIGR01131">
    <property type="entry name" value="ATP_synt_6_or_A"/>
    <property type="match status" value="1"/>
</dbReference>
<keyword evidence="8" id="KW-0406">Ion transport</keyword>
<feature type="transmembrane region" description="Helical" evidence="12">
    <location>
        <begin position="174"/>
        <end position="195"/>
    </location>
</feature>
<evidence type="ECO:0000256" key="1">
    <source>
        <dbReference type="ARBA" id="ARBA00004141"/>
    </source>
</evidence>
<keyword evidence="4" id="KW-0138">CF(0)</keyword>
<dbReference type="InterPro" id="IPR000568">
    <property type="entry name" value="ATP_synth_F0_asu"/>
</dbReference>
<dbReference type="PANTHER" id="PTHR11410">
    <property type="entry name" value="ATP SYNTHASE SUBUNIT A"/>
    <property type="match status" value="1"/>
</dbReference>
<gene>
    <name evidence="13" type="primary">ATP6</name>
</gene>
<keyword evidence="6" id="KW-0375">Hydrogen ion transport</keyword>
<dbReference type="Gene3D" id="1.20.120.220">
    <property type="entry name" value="ATP synthase, F0 complex, subunit A"/>
    <property type="match status" value="1"/>
</dbReference>
<name>A0A6B7FLW4_9GAST</name>
<evidence type="ECO:0000256" key="8">
    <source>
        <dbReference type="ARBA" id="ARBA00023065"/>
    </source>
</evidence>
<dbReference type="CDD" id="cd00310">
    <property type="entry name" value="ATP-synt_Fo_a_6"/>
    <property type="match status" value="1"/>
</dbReference>
<comment type="subcellular location">
    <subcellularLocation>
        <location evidence="1">Membrane</location>
        <topology evidence="1">Multi-pass membrane protein</topology>
    </subcellularLocation>
    <subcellularLocation>
        <location evidence="11">Mitochondrion inner membrane</location>
        <topology evidence="11">Multi-pass membrane protein</topology>
    </subcellularLocation>
</comment>
<dbReference type="GO" id="GO:0005743">
    <property type="term" value="C:mitochondrial inner membrane"/>
    <property type="evidence" value="ECO:0007669"/>
    <property type="project" value="UniProtKB-SubCell"/>
</dbReference>
<evidence type="ECO:0000256" key="11">
    <source>
        <dbReference type="RuleBase" id="RU004450"/>
    </source>
</evidence>
<feature type="transmembrane region" description="Helical" evidence="12">
    <location>
        <begin position="142"/>
        <end position="162"/>
    </location>
</feature>
<dbReference type="InterPro" id="IPR035908">
    <property type="entry name" value="F0_ATP_A_sf"/>
</dbReference>
<keyword evidence="7 12" id="KW-1133">Transmembrane helix</keyword>
<evidence type="ECO:0000256" key="12">
    <source>
        <dbReference type="SAM" id="Phobius"/>
    </source>
</evidence>
<dbReference type="PANTHER" id="PTHR11410:SF0">
    <property type="entry name" value="ATP SYNTHASE SUBUNIT A"/>
    <property type="match status" value="1"/>
</dbReference>
<sequence length="238" mass="26406">MLVDIFSSFDDHNSVFLGSLFFLLWLGGFSSLFLVSLSYWISSNRWMALFAMLKSIVNSLVSVSTGVKLVHFKLVISTLFVFILFINLCGLIPYMFGNSSHLAVTLVLSIPLWLSMVGSSFFRGMRVTLGNFLPSGSPVALSPFLILVETISVVIRPFILALRLAANMTAGHIVLSLIGGFFASSMVLGSSSMYVLGSVEIFYHMFEFGVGCIQAYIFILLVVLYSNDHVISYYFTRF</sequence>
<protein>
    <recommendedName>
        <fullName evidence="11">ATP synthase subunit a</fullName>
    </recommendedName>
</protein>
<keyword evidence="5 12" id="KW-0812">Transmembrane</keyword>
<dbReference type="EMBL" id="MH837536">
    <property type="protein sequence ID" value="QBC73175.1"/>
    <property type="molecule type" value="Genomic_DNA"/>
</dbReference>
<keyword evidence="10" id="KW-0066">ATP synthesis</keyword>
<proteinExistence type="inferred from homology"/>
<dbReference type="AlphaFoldDB" id="A0A6B7FLW4"/>
<evidence type="ECO:0000256" key="3">
    <source>
        <dbReference type="ARBA" id="ARBA00022448"/>
    </source>
</evidence>
<evidence type="ECO:0000313" key="13">
    <source>
        <dbReference type="EMBL" id="QBC73175.1"/>
    </source>
</evidence>
<evidence type="ECO:0000256" key="7">
    <source>
        <dbReference type="ARBA" id="ARBA00022989"/>
    </source>
</evidence>
<keyword evidence="3" id="KW-0813">Transport</keyword>
<evidence type="ECO:0000256" key="9">
    <source>
        <dbReference type="ARBA" id="ARBA00023136"/>
    </source>
</evidence>
<dbReference type="PRINTS" id="PR00123">
    <property type="entry name" value="ATPASEA"/>
</dbReference>
<keyword evidence="13" id="KW-0496">Mitochondrion</keyword>
<keyword evidence="9 12" id="KW-0472">Membrane</keyword>
<evidence type="ECO:0000256" key="6">
    <source>
        <dbReference type="ARBA" id="ARBA00022781"/>
    </source>
</evidence>
<feature type="transmembrane region" description="Helical" evidence="12">
    <location>
        <begin position="48"/>
        <end position="69"/>
    </location>
</feature>
<feature type="transmembrane region" description="Helical" evidence="12">
    <location>
        <begin position="201"/>
        <end position="225"/>
    </location>
</feature>
<feature type="transmembrane region" description="Helical" evidence="12">
    <location>
        <begin position="103"/>
        <end position="122"/>
    </location>
</feature>